<accession>A0A8H5HFE5</accession>
<reference evidence="7 8" key="1">
    <citation type="journal article" date="2020" name="ISME J.">
        <title>Uncovering the hidden diversity of litter-decomposition mechanisms in mushroom-forming fungi.</title>
        <authorList>
            <person name="Floudas D."/>
            <person name="Bentzer J."/>
            <person name="Ahren D."/>
            <person name="Johansson T."/>
            <person name="Persson P."/>
            <person name="Tunlid A."/>
        </authorList>
    </citation>
    <scope>NUCLEOTIDE SEQUENCE [LARGE SCALE GENOMIC DNA]</scope>
    <source>
        <strain evidence="7 8">CBS 406.79</strain>
    </source>
</reference>
<dbReference type="SUPFAM" id="SSF51621">
    <property type="entry name" value="Phosphoenolpyruvate/pyruvate domain"/>
    <property type="match status" value="1"/>
</dbReference>
<comment type="caution">
    <text evidence="7">The sequence shown here is derived from an EMBL/GenBank/DDBJ whole genome shotgun (WGS) entry which is preliminary data.</text>
</comment>
<sequence length="331" mass="37338">MFIMRTRTAIRPLIHSHRNHSTLRRSYLYVPSSSSKLLEKTLSFTPSSSPDVVIYDLEDSVSPKQEDKEGARDRLKAFLQQQEIPDPERIAVRINDVNSPFFAEDVKQILSLPNIRSLILPKINSAHDLHYVSRHLHQVYQSLHTSSSSSNEPLRIIPSIESPQALLNLSSIASWKSEFGEMRGSFYCASTSIIRTRSRQELLYTRSQIAIAARAFGLEGIDMVCIHYKDLEYLKDECEDGRRLGFSGKQAIHPSQVETIQKTFVPTEQEIRRAALILARMKFAHDSAKGAIGLDGEMIDAPMIKQAENIIQIAEAAGLEIPQPEGKQNLE</sequence>
<dbReference type="InterPro" id="IPR005000">
    <property type="entry name" value="Aldolase/citrate-lyase_domain"/>
</dbReference>
<organism evidence="7 8">
    <name type="scientific">Collybiopsis confluens</name>
    <dbReference type="NCBI Taxonomy" id="2823264"/>
    <lineage>
        <taxon>Eukaryota</taxon>
        <taxon>Fungi</taxon>
        <taxon>Dikarya</taxon>
        <taxon>Basidiomycota</taxon>
        <taxon>Agaricomycotina</taxon>
        <taxon>Agaricomycetes</taxon>
        <taxon>Agaricomycetidae</taxon>
        <taxon>Agaricales</taxon>
        <taxon>Marasmiineae</taxon>
        <taxon>Omphalotaceae</taxon>
        <taxon>Collybiopsis</taxon>
    </lineage>
</organism>
<evidence type="ECO:0000256" key="2">
    <source>
        <dbReference type="ARBA" id="ARBA00022723"/>
    </source>
</evidence>
<dbReference type="OrthoDB" id="1773at2759"/>
<evidence type="ECO:0000313" key="8">
    <source>
        <dbReference type="Proteomes" id="UP000518752"/>
    </source>
</evidence>
<dbReference type="Pfam" id="PF03328">
    <property type="entry name" value="HpcH_HpaI"/>
    <property type="match status" value="1"/>
</dbReference>
<feature type="domain" description="HpcH/HpaI aldolase/citrate lyase" evidence="6">
    <location>
        <begin position="25"/>
        <end position="254"/>
    </location>
</feature>
<evidence type="ECO:0000313" key="7">
    <source>
        <dbReference type="EMBL" id="KAF5382285.1"/>
    </source>
</evidence>
<dbReference type="GO" id="GO:0006107">
    <property type="term" value="P:oxaloacetate metabolic process"/>
    <property type="evidence" value="ECO:0007669"/>
    <property type="project" value="TreeGrafter"/>
</dbReference>
<feature type="binding site" evidence="4">
    <location>
        <position position="93"/>
    </location>
    <ligand>
        <name>substrate</name>
    </ligand>
</feature>
<evidence type="ECO:0000256" key="4">
    <source>
        <dbReference type="PIRSR" id="PIRSR015582-1"/>
    </source>
</evidence>
<keyword evidence="3 5" id="KW-0460">Magnesium</keyword>
<evidence type="ECO:0000256" key="5">
    <source>
        <dbReference type="PIRSR" id="PIRSR015582-2"/>
    </source>
</evidence>
<dbReference type="PANTHER" id="PTHR32308">
    <property type="entry name" value="LYASE BETA SUBUNIT, PUTATIVE (AFU_ORTHOLOGUE AFUA_4G13030)-RELATED"/>
    <property type="match status" value="1"/>
</dbReference>
<evidence type="ECO:0000256" key="1">
    <source>
        <dbReference type="ARBA" id="ARBA00001946"/>
    </source>
</evidence>
<dbReference type="Gene3D" id="3.20.20.60">
    <property type="entry name" value="Phosphoenolpyruvate-binding domains"/>
    <property type="match status" value="1"/>
</dbReference>
<protein>
    <recommendedName>
        <fullName evidence="6">HpcH/HpaI aldolase/citrate lyase domain-containing protein</fullName>
    </recommendedName>
</protein>
<dbReference type="GO" id="GO:0000287">
    <property type="term" value="F:magnesium ion binding"/>
    <property type="evidence" value="ECO:0007669"/>
    <property type="project" value="TreeGrafter"/>
</dbReference>
<feature type="binding site" evidence="4">
    <location>
        <position position="161"/>
    </location>
    <ligand>
        <name>substrate</name>
    </ligand>
</feature>
<dbReference type="Proteomes" id="UP000518752">
    <property type="component" value="Unassembled WGS sequence"/>
</dbReference>
<keyword evidence="2 5" id="KW-0479">Metal-binding</keyword>
<dbReference type="GO" id="GO:0003824">
    <property type="term" value="F:catalytic activity"/>
    <property type="evidence" value="ECO:0007669"/>
    <property type="project" value="InterPro"/>
</dbReference>
<dbReference type="PIRSF" id="PIRSF015582">
    <property type="entry name" value="Cit_lyase_B"/>
    <property type="match status" value="1"/>
</dbReference>
<dbReference type="InterPro" id="IPR011206">
    <property type="entry name" value="Citrate_lyase_beta/mcl1/mcl2"/>
</dbReference>
<dbReference type="PANTHER" id="PTHR32308:SF0">
    <property type="entry name" value="HPCH_HPAI ALDOLASE_CITRATE LYASE DOMAIN-CONTAINING PROTEIN"/>
    <property type="match status" value="1"/>
</dbReference>
<dbReference type="AlphaFoldDB" id="A0A8H5HFE5"/>
<comment type="cofactor">
    <cofactor evidence="1">
        <name>Mg(2+)</name>
        <dbReference type="ChEBI" id="CHEBI:18420"/>
    </cofactor>
</comment>
<proteinExistence type="predicted"/>
<keyword evidence="8" id="KW-1185">Reference proteome</keyword>
<dbReference type="EMBL" id="JAACJN010000053">
    <property type="protein sequence ID" value="KAF5382285.1"/>
    <property type="molecule type" value="Genomic_DNA"/>
</dbReference>
<name>A0A8H5HFE5_9AGAR</name>
<feature type="binding site" evidence="5">
    <location>
        <position position="161"/>
    </location>
    <ligand>
        <name>Mg(2+)</name>
        <dbReference type="ChEBI" id="CHEBI:18420"/>
    </ligand>
</feature>
<gene>
    <name evidence="7" type="ORF">D9757_008495</name>
</gene>
<dbReference type="InterPro" id="IPR015813">
    <property type="entry name" value="Pyrv/PenolPyrv_kinase-like_dom"/>
</dbReference>
<evidence type="ECO:0000259" key="6">
    <source>
        <dbReference type="Pfam" id="PF03328"/>
    </source>
</evidence>
<evidence type="ECO:0000256" key="3">
    <source>
        <dbReference type="ARBA" id="ARBA00022842"/>
    </source>
</evidence>
<dbReference type="InterPro" id="IPR040442">
    <property type="entry name" value="Pyrv_kinase-like_dom_sf"/>
</dbReference>